<dbReference type="STRING" id="1118060.GCA_000311845_01617"/>
<dbReference type="NCBIfam" id="TIGR00253">
    <property type="entry name" value="RNA_bind_YhbY"/>
    <property type="match status" value="1"/>
</dbReference>
<dbReference type="InterPro" id="IPR051925">
    <property type="entry name" value="RNA-binding_domain"/>
</dbReference>
<dbReference type="EMBL" id="NFHO01000002">
    <property type="protein sequence ID" value="OUN44167.1"/>
    <property type="molecule type" value="Genomic_DNA"/>
</dbReference>
<protein>
    <submittedName>
        <fullName evidence="1">RNA-binding protein</fullName>
    </submittedName>
</protein>
<dbReference type="eggNOG" id="COG1534">
    <property type="taxonomic scope" value="Bacteria"/>
</dbReference>
<proteinExistence type="predicted"/>
<dbReference type="PROSITE" id="PS51295">
    <property type="entry name" value="CRM"/>
    <property type="match status" value="1"/>
</dbReference>
<evidence type="ECO:0000313" key="2">
    <source>
        <dbReference type="Proteomes" id="UP000196560"/>
    </source>
</evidence>
<dbReference type="AlphaFoldDB" id="A0A1Y3UAM9"/>
<dbReference type="SUPFAM" id="SSF75471">
    <property type="entry name" value="YhbY-like"/>
    <property type="match status" value="1"/>
</dbReference>
<accession>A0A1Y3UAM9</accession>
<dbReference type="SMART" id="SM01103">
    <property type="entry name" value="CRS1_YhbY"/>
    <property type="match status" value="1"/>
</dbReference>
<dbReference type="GO" id="GO:0003723">
    <property type="term" value="F:RNA binding"/>
    <property type="evidence" value="ECO:0007669"/>
    <property type="project" value="UniProtKB-UniRule"/>
</dbReference>
<dbReference type="Pfam" id="PF01985">
    <property type="entry name" value="CRS1_YhbY"/>
    <property type="match status" value="1"/>
</dbReference>
<dbReference type="InterPro" id="IPR001890">
    <property type="entry name" value="RNA-binding_CRM"/>
</dbReference>
<dbReference type="RefSeq" id="WP_087185904.1">
    <property type="nucleotide sequence ID" value="NZ_DBFZLK010000106.1"/>
</dbReference>
<gene>
    <name evidence="1" type="ORF">B5G21_02580</name>
</gene>
<name>A0A1Y3UAM9_9ACTN</name>
<reference evidence="2" key="1">
    <citation type="submission" date="2017-04" db="EMBL/GenBank/DDBJ databases">
        <title>Function of individual gut microbiota members based on whole genome sequencing of pure cultures obtained from chicken caecum.</title>
        <authorList>
            <person name="Medvecky M."/>
            <person name="Cejkova D."/>
            <person name="Polansky O."/>
            <person name="Karasova D."/>
            <person name="Kubasova T."/>
            <person name="Cizek A."/>
            <person name="Rychlik I."/>
        </authorList>
    </citation>
    <scope>NUCLEOTIDE SEQUENCE [LARGE SCALE GENOMIC DNA]</scope>
    <source>
        <strain evidence="2">An70</strain>
    </source>
</reference>
<dbReference type="InterPro" id="IPR035920">
    <property type="entry name" value="YhbY-like_sf"/>
</dbReference>
<organism evidence="1 2">
    <name type="scientific">Enorma massiliensis</name>
    <dbReference type="NCBI Taxonomy" id="1472761"/>
    <lineage>
        <taxon>Bacteria</taxon>
        <taxon>Bacillati</taxon>
        <taxon>Actinomycetota</taxon>
        <taxon>Coriobacteriia</taxon>
        <taxon>Coriobacteriales</taxon>
        <taxon>Coriobacteriaceae</taxon>
        <taxon>Enorma</taxon>
    </lineage>
</organism>
<comment type="caution">
    <text evidence="1">The sequence shown here is derived from an EMBL/GenBank/DDBJ whole genome shotgun (WGS) entry which is preliminary data.</text>
</comment>
<dbReference type="Proteomes" id="UP000196560">
    <property type="component" value="Unassembled WGS sequence"/>
</dbReference>
<dbReference type="PANTHER" id="PTHR40065">
    <property type="entry name" value="RNA-BINDING PROTEIN YHBY"/>
    <property type="match status" value="1"/>
</dbReference>
<dbReference type="InterPro" id="IPR017924">
    <property type="entry name" value="RNA-binding_YhbY"/>
</dbReference>
<keyword evidence="2" id="KW-1185">Reference proteome</keyword>
<sequence>MALTGKNIRQLRSLAHHLNPTIIIGKGDVNDGTVEQANAALEAHELIKCSVLDTSSLDVREAANELAERCGAEVVQVIGRKFSIYRETSRDDVEKIKLD</sequence>
<dbReference type="PANTHER" id="PTHR40065:SF3">
    <property type="entry name" value="RNA-BINDING PROTEIN YHBY"/>
    <property type="match status" value="1"/>
</dbReference>
<dbReference type="Gene3D" id="3.30.110.60">
    <property type="entry name" value="YhbY-like"/>
    <property type="match status" value="1"/>
</dbReference>
<evidence type="ECO:0000313" key="1">
    <source>
        <dbReference type="EMBL" id="OUN44167.1"/>
    </source>
</evidence>